<feature type="chain" id="PRO_5045834606" evidence="1">
    <location>
        <begin position="32"/>
        <end position="791"/>
    </location>
</feature>
<organism evidence="3 4">
    <name type="scientific">Steroidobacter gossypii</name>
    <dbReference type="NCBI Taxonomy" id="2805490"/>
    <lineage>
        <taxon>Bacteria</taxon>
        <taxon>Pseudomonadati</taxon>
        <taxon>Pseudomonadota</taxon>
        <taxon>Gammaproteobacteria</taxon>
        <taxon>Steroidobacterales</taxon>
        <taxon>Steroidobacteraceae</taxon>
        <taxon>Steroidobacter</taxon>
    </lineage>
</organism>
<evidence type="ECO:0000313" key="3">
    <source>
        <dbReference type="EMBL" id="MBM0104248.1"/>
    </source>
</evidence>
<dbReference type="InterPro" id="IPR005546">
    <property type="entry name" value="Autotransporte_beta"/>
</dbReference>
<dbReference type="Gene3D" id="2.60.40.10">
    <property type="entry name" value="Immunoglobulins"/>
    <property type="match status" value="2"/>
</dbReference>
<dbReference type="InterPro" id="IPR036709">
    <property type="entry name" value="Autotransporte_beta_dom_sf"/>
</dbReference>
<feature type="signal peptide" evidence="1">
    <location>
        <begin position="1"/>
        <end position="31"/>
    </location>
</feature>
<name>A0ABS1WTE0_9GAMM</name>
<dbReference type="SUPFAM" id="SSF49299">
    <property type="entry name" value="PKD domain"/>
    <property type="match status" value="1"/>
</dbReference>
<keyword evidence="4" id="KW-1185">Reference proteome</keyword>
<evidence type="ECO:0000259" key="2">
    <source>
        <dbReference type="PROSITE" id="PS51208"/>
    </source>
</evidence>
<dbReference type="Pfam" id="PF22352">
    <property type="entry name" value="K319L-like_PKD"/>
    <property type="match status" value="1"/>
</dbReference>
<comment type="caution">
    <text evidence="3">The sequence shown here is derived from an EMBL/GenBank/DDBJ whole genome shotgun (WGS) entry which is preliminary data.</text>
</comment>
<dbReference type="SMART" id="SM00869">
    <property type="entry name" value="Autotransporter"/>
    <property type="match status" value="1"/>
</dbReference>
<feature type="domain" description="Autotransporter" evidence="2">
    <location>
        <begin position="499"/>
        <end position="791"/>
    </location>
</feature>
<accession>A0ABS1WTE0</accession>
<dbReference type="PROSITE" id="PS51208">
    <property type="entry name" value="AUTOTRANSPORTER"/>
    <property type="match status" value="1"/>
</dbReference>
<dbReference type="InterPro" id="IPR035986">
    <property type="entry name" value="PKD_dom_sf"/>
</dbReference>
<protein>
    <submittedName>
        <fullName evidence="3">Autotransporter domain-containing protein</fullName>
    </submittedName>
</protein>
<dbReference type="Gene3D" id="2.40.128.130">
    <property type="entry name" value="Autotransporter beta-domain"/>
    <property type="match status" value="1"/>
</dbReference>
<gene>
    <name evidence="3" type="ORF">JM946_05800</name>
</gene>
<dbReference type="Pfam" id="PF03797">
    <property type="entry name" value="Autotransporter"/>
    <property type="match status" value="1"/>
</dbReference>
<dbReference type="SMART" id="SM00089">
    <property type="entry name" value="PKD"/>
    <property type="match status" value="2"/>
</dbReference>
<proteinExistence type="predicted"/>
<evidence type="ECO:0000256" key="1">
    <source>
        <dbReference type="SAM" id="SignalP"/>
    </source>
</evidence>
<evidence type="ECO:0000313" key="4">
    <source>
        <dbReference type="Proteomes" id="UP000661077"/>
    </source>
</evidence>
<dbReference type="RefSeq" id="WP_203166186.1">
    <property type="nucleotide sequence ID" value="NZ_JAEVLS010000001.1"/>
</dbReference>
<keyword evidence="1" id="KW-0732">Signal</keyword>
<sequence length="791" mass="83024">MKVRALGRAGGSLAAWMSGAALLAMAPLAHAVPPTFSSSVNIPIPAMGDAVIVNLRQAGAVSGSAPISIDTGQGVVLLNGEPTALAIQPYDPLGGDTGSVCVIVFNVEYSPSAGDTLTAPLTAANGQQETGSTGFPGIQIVNAPGPGIVTPGNEQQEAACEDPNQPPVVAINGGSRAVSDTDGAPGENVTFAATASDPEGELLQFAWYVDESDEPISTAPNPTIALPDGVSRVRVVVTDQSDGAGEDEVTITVGNATGPTANAGGDRTVADTDGENGEDVTLDASLSTDADGAIVSYRWSRITDGENEELLGTSASPTLQVRLPDGDNLIRLLITDNSGLQSADSVTITIGAGTITRLSELPNLSPNQRRVAVALDRICGELRDLSSDEGAALTADQQDLLVRCNGLQIANTTSNQVAALEELVADDFAVARTQTLLFANTQYASVMDRLMALRGGARGLSLAGLNIIVDGKPVPLAQLQDMVKGLLGGGASADEPGGLLSDKWGMWARGNFSFGDKDRSANAPAFDADQWALVGGLDYRFNDKWVGGLSLAYGQSTIEFDPREEGGLDTDTWAASLYGSVYAARDFYFDAIVNVANAKYGADRNITYVDGTGLVNVDAHGDTDGMTYSAGVSGGYDFLIGGLTLSPNLGVFYIDATIDSFTERGAGGLNLIYDEQSFQSFTGNVGFRATYAWNLSWGVLLPHLRVDYVREFKDDVDVFGVRFAADPNATSTPPILVETDNPDQSYWRLATGMSAQFIHGISAYVEYQRLESFEFISFQDVSLGLRLQRSF</sequence>
<dbReference type="SUPFAM" id="SSF103515">
    <property type="entry name" value="Autotransporter"/>
    <property type="match status" value="1"/>
</dbReference>
<reference evidence="3 4" key="1">
    <citation type="journal article" date="2021" name="Int. J. Syst. Evol. Microbiol.">
        <title>Steroidobacter gossypii sp. nov., isolated from soil of cotton cropping field.</title>
        <authorList>
            <person name="Huang R."/>
            <person name="Yang S."/>
            <person name="Zhen C."/>
            <person name="Liu W."/>
        </authorList>
    </citation>
    <scope>NUCLEOTIDE SEQUENCE [LARGE SCALE GENOMIC DNA]</scope>
    <source>
        <strain evidence="3 4">S1-65</strain>
    </source>
</reference>
<dbReference type="Proteomes" id="UP000661077">
    <property type="component" value="Unassembled WGS sequence"/>
</dbReference>
<dbReference type="EMBL" id="JAEVLS010000001">
    <property type="protein sequence ID" value="MBM0104248.1"/>
    <property type="molecule type" value="Genomic_DNA"/>
</dbReference>
<dbReference type="InterPro" id="IPR022409">
    <property type="entry name" value="PKD/Chitinase_dom"/>
</dbReference>
<dbReference type="InterPro" id="IPR013783">
    <property type="entry name" value="Ig-like_fold"/>
</dbReference>